<comment type="caution">
    <text evidence="2">The sequence shown here is derived from an EMBL/GenBank/DDBJ whole genome shotgun (WGS) entry which is preliminary data.</text>
</comment>
<evidence type="ECO:0000256" key="1">
    <source>
        <dbReference type="SAM" id="MobiDB-lite"/>
    </source>
</evidence>
<feature type="compositionally biased region" description="Basic and acidic residues" evidence="1">
    <location>
        <begin position="159"/>
        <end position="171"/>
    </location>
</feature>
<name>A0A015XI61_BACFG</name>
<evidence type="ECO:0000313" key="3">
    <source>
        <dbReference type="Proteomes" id="UP000020773"/>
    </source>
</evidence>
<proteinExistence type="predicted"/>
<accession>A0A015XI61</accession>
<organism evidence="2 3">
    <name type="scientific">Bacteroides fragilis str. 3998T(B)3</name>
    <dbReference type="NCBI Taxonomy" id="1339316"/>
    <lineage>
        <taxon>Bacteria</taxon>
        <taxon>Pseudomonadati</taxon>
        <taxon>Bacteroidota</taxon>
        <taxon>Bacteroidia</taxon>
        <taxon>Bacteroidales</taxon>
        <taxon>Bacteroidaceae</taxon>
        <taxon>Bacteroides</taxon>
    </lineage>
</organism>
<dbReference type="Proteomes" id="UP000020773">
    <property type="component" value="Unassembled WGS sequence"/>
</dbReference>
<reference evidence="2 3" key="1">
    <citation type="submission" date="2014-02" db="EMBL/GenBank/DDBJ databases">
        <authorList>
            <person name="Sears C."/>
            <person name="Carroll K."/>
            <person name="Sack B.R."/>
            <person name="Qadri F."/>
            <person name="Myers L.L."/>
            <person name="Chung G.-T."/>
            <person name="Escheverria P."/>
            <person name="Fraser C.M."/>
            <person name="Sadzewicz L."/>
            <person name="Shefchek K.A."/>
            <person name="Tallon L."/>
            <person name="Das S.P."/>
            <person name="Daugherty S."/>
            <person name="Mongodin E.F."/>
        </authorList>
    </citation>
    <scope>NUCLEOTIDE SEQUENCE [LARGE SCALE GENOMIC DNA]</scope>
    <source>
        <strain evidence="3">3998T(B)3</strain>
    </source>
</reference>
<gene>
    <name evidence="2" type="ORF">M125_0899</name>
</gene>
<feature type="region of interest" description="Disordered" evidence="1">
    <location>
        <begin position="142"/>
        <end position="179"/>
    </location>
</feature>
<dbReference type="EMBL" id="JGDB01000017">
    <property type="protein sequence ID" value="EXY92325.1"/>
    <property type="molecule type" value="Genomic_DNA"/>
</dbReference>
<sequence>MFGHITPHAPATQIHQLSLAGINHFTAPNHPHGSITKNTEDLVTAGHVRLPDKDGEALPVFSRGEADKHRIGDGKTFPHDGTQRHEPFIGQASVQHGIPFRGSAGTQAYTAQYGTFLQGADARKKGVQTRAIVPVGKIRNGTADGEIEPAMQGVTTTESRTDTSQEQDQNKKLLQFHKI</sequence>
<protein>
    <submittedName>
        <fullName evidence="2">Uncharacterized protein</fullName>
    </submittedName>
</protein>
<dbReference type="AlphaFoldDB" id="A0A015XI61"/>
<evidence type="ECO:0000313" key="2">
    <source>
        <dbReference type="EMBL" id="EXY92325.1"/>
    </source>
</evidence>